<dbReference type="RefSeq" id="WP_201177993.1">
    <property type="nucleotide sequence ID" value="NZ_JAEPWM010000019.1"/>
</dbReference>
<evidence type="ECO:0000259" key="4">
    <source>
        <dbReference type="PROSITE" id="PS50043"/>
    </source>
</evidence>
<dbReference type="InterPro" id="IPR016032">
    <property type="entry name" value="Sig_transdc_resp-reg_C-effctor"/>
</dbReference>
<name>A0A934WNY4_9BURK</name>
<dbReference type="CDD" id="cd06170">
    <property type="entry name" value="LuxR_C_like"/>
    <property type="match status" value="1"/>
</dbReference>
<dbReference type="PANTHER" id="PTHR44688:SF25">
    <property type="entry name" value="HTH LUXR-TYPE DOMAIN-CONTAINING PROTEIN"/>
    <property type="match status" value="1"/>
</dbReference>
<accession>A0A934WNY4</accession>
<dbReference type="InterPro" id="IPR036388">
    <property type="entry name" value="WH-like_DNA-bd_sf"/>
</dbReference>
<evidence type="ECO:0000256" key="3">
    <source>
        <dbReference type="ARBA" id="ARBA00023163"/>
    </source>
</evidence>
<evidence type="ECO:0000256" key="2">
    <source>
        <dbReference type="ARBA" id="ARBA00023125"/>
    </source>
</evidence>
<dbReference type="Proteomes" id="UP000630528">
    <property type="component" value="Unassembled WGS sequence"/>
</dbReference>
<keyword evidence="6" id="KW-1185">Reference proteome</keyword>
<dbReference type="GO" id="GO:0003677">
    <property type="term" value="F:DNA binding"/>
    <property type="evidence" value="ECO:0007669"/>
    <property type="project" value="UniProtKB-KW"/>
</dbReference>
<keyword evidence="1" id="KW-0805">Transcription regulation</keyword>
<comment type="caution">
    <text evidence="5">The sequence shown here is derived from an EMBL/GenBank/DDBJ whole genome shotgun (WGS) entry which is preliminary data.</text>
</comment>
<keyword evidence="2" id="KW-0238">DNA-binding</keyword>
<dbReference type="SMART" id="SM00421">
    <property type="entry name" value="HTH_LUXR"/>
    <property type="match status" value="1"/>
</dbReference>
<dbReference type="GO" id="GO:0006355">
    <property type="term" value="P:regulation of DNA-templated transcription"/>
    <property type="evidence" value="ECO:0007669"/>
    <property type="project" value="InterPro"/>
</dbReference>
<reference evidence="5" key="1">
    <citation type="journal article" date="2012" name="J. Microbiol. Biotechnol.">
        <title>Ramlibacter ginsenosidimutans sp. nov., with ginsenoside-converting activity.</title>
        <authorList>
            <person name="Wang L."/>
            <person name="An D.S."/>
            <person name="Kim S.G."/>
            <person name="Jin F.X."/>
            <person name="Kim S.C."/>
            <person name="Lee S.T."/>
            <person name="Im W.T."/>
        </authorList>
    </citation>
    <scope>NUCLEOTIDE SEQUENCE</scope>
    <source>
        <strain evidence="5">KACC 17527</strain>
    </source>
</reference>
<dbReference type="AlphaFoldDB" id="A0A934WNY4"/>
<dbReference type="Gene3D" id="1.10.10.10">
    <property type="entry name" value="Winged helix-like DNA-binding domain superfamily/Winged helix DNA-binding domain"/>
    <property type="match status" value="1"/>
</dbReference>
<dbReference type="PANTHER" id="PTHR44688">
    <property type="entry name" value="DNA-BINDING TRANSCRIPTIONAL ACTIVATOR DEVR_DOSR"/>
    <property type="match status" value="1"/>
</dbReference>
<organism evidence="5 6">
    <name type="scientific">Ramlibacter ginsenosidimutans</name>
    <dbReference type="NCBI Taxonomy" id="502333"/>
    <lineage>
        <taxon>Bacteria</taxon>
        <taxon>Pseudomonadati</taxon>
        <taxon>Pseudomonadota</taxon>
        <taxon>Betaproteobacteria</taxon>
        <taxon>Burkholderiales</taxon>
        <taxon>Comamonadaceae</taxon>
        <taxon>Ramlibacter</taxon>
    </lineage>
</organism>
<dbReference type="EMBL" id="JAEPWM010000019">
    <property type="protein sequence ID" value="MBK6009409.1"/>
    <property type="molecule type" value="Genomic_DNA"/>
</dbReference>
<dbReference type="SUPFAM" id="SSF46894">
    <property type="entry name" value="C-terminal effector domain of the bipartite response regulators"/>
    <property type="match status" value="1"/>
</dbReference>
<dbReference type="InterPro" id="IPR000792">
    <property type="entry name" value="Tscrpt_reg_LuxR_C"/>
</dbReference>
<dbReference type="PRINTS" id="PR00038">
    <property type="entry name" value="HTHLUXR"/>
</dbReference>
<dbReference type="Pfam" id="PF00196">
    <property type="entry name" value="GerE"/>
    <property type="match status" value="1"/>
</dbReference>
<protein>
    <submittedName>
        <fullName evidence="5">Helix-turn-helix transcriptional regulator</fullName>
    </submittedName>
</protein>
<feature type="domain" description="HTH luxR-type" evidence="4">
    <location>
        <begin position="119"/>
        <end position="184"/>
    </location>
</feature>
<sequence length="188" mass="19307">MGWRVGIAGAQRWALQGLAQALQRAGCEPLLLASLARLPALDVLLLAPADAHSARQLAAQVPNELPLLWLGDAADAPRGAATGHLSADASDEALAAAVNALAHGLNVQDTASKAPAAATAELSEPLTPRELEVLELLAKGLANRDIALALGISSHTAKFHVAQILEKTGAATRTEAVRQGLRLGLIGL</sequence>
<keyword evidence="3" id="KW-0804">Transcription</keyword>
<dbReference type="PROSITE" id="PS50043">
    <property type="entry name" value="HTH_LUXR_2"/>
    <property type="match status" value="1"/>
</dbReference>
<evidence type="ECO:0000313" key="5">
    <source>
        <dbReference type="EMBL" id="MBK6009409.1"/>
    </source>
</evidence>
<evidence type="ECO:0000256" key="1">
    <source>
        <dbReference type="ARBA" id="ARBA00023015"/>
    </source>
</evidence>
<gene>
    <name evidence="5" type="ORF">JJB11_25200</name>
</gene>
<proteinExistence type="predicted"/>
<reference evidence="5" key="2">
    <citation type="submission" date="2021-01" db="EMBL/GenBank/DDBJ databases">
        <authorList>
            <person name="Kang M."/>
        </authorList>
    </citation>
    <scope>NUCLEOTIDE SEQUENCE</scope>
    <source>
        <strain evidence="5">KACC 17527</strain>
    </source>
</reference>
<evidence type="ECO:0000313" key="6">
    <source>
        <dbReference type="Proteomes" id="UP000630528"/>
    </source>
</evidence>